<evidence type="ECO:0000313" key="1">
    <source>
        <dbReference type="EMBL" id="TFK68297.1"/>
    </source>
</evidence>
<dbReference type="EMBL" id="ML208355">
    <property type="protein sequence ID" value="TFK68297.1"/>
    <property type="molecule type" value="Genomic_DNA"/>
</dbReference>
<evidence type="ECO:0000313" key="2">
    <source>
        <dbReference type="Proteomes" id="UP000308600"/>
    </source>
</evidence>
<reference evidence="1 2" key="1">
    <citation type="journal article" date="2019" name="Nat. Ecol. Evol.">
        <title>Megaphylogeny resolves global patterns of mushroom evolution.</title>
        <authorList>
            <person name="Varga T."/>
            <person name="Krizsan K."/>
            <person name="Foldi C."/>
            <person name="Dima B."/>
            <person name="Sanchez-Garcia M."/>
            <person name="Sanchez-Ramirez S."/>
            <person name="Szollosi G.J."/>
            <person name="Szarkandi J.G."/>
            <person name="Papp V."/>
            <person name="Albert L."/>
            <person name="Andreopoulos W."/>
            <person name="Angelini C."/>
            <person name="Antonin V."/>
            <person name="Barry K.W."/>
            <person name="Bougher N.L."/>
            <person name="Buchanan P."/>
            <person name="Buyck B."/>
            <person name="Bense V."/>
            <person name="Catcheside P."/>
            <person name="Chovatia M."/>
            <person name="Cooper J."/>
            <person name="Damon W."/>
            <person name="Desjardin D."/>
            <person name="Finy P."/>
            <person name="Geml J."/>
            <person name="Haridas S."/>
            <person name="Hughes K."/>
            <person name="Justo A."/>
            <person name="Karasinski D."/>
            <person name="Kautmanova I."/>
            <person name="Kiss B."/>
            <person name="Kocsube S."/>
            <person name="Kotiranta H."/>
            <person name="LaButti K.M."/>
            <person name="Lechner B.E."/>
            <person name="Liimatainen K."/>
            <person name="Lipzen A."/>
            <person name="Lukacs Z."/>
            <person name="Mihaltcheva S."/>
            <person name="Morgado L.N."/>
            <person name="Niskanen T."/>
            <person name="Noordeloos M.E."/>
            <person name="Ohm R.A."/>
            <person name="Ortiz-Santana B."/>
            <person name="Ovrebo C."/>
            <person name="Racz N."/>
            <person name="Riley R."/>
            <person name="Savchenko A."/>
            <person name="Shiryaev A."/>
            <person name="Soop K."/>
            <person name="Spirin V."/>
            <person name="Szebenyi C."/>
            <person name="Tomsovsky M."/>
            <person name="Tulloss R.E."/>
            <person name="Uehling J."/>
            <person name="Grigoriev I.V."/>
            <person name="Vagvolgyi C."/>
            <person name="Papp T."/>
            <person name="Martin F.M."/>
            <person name="Miettinen O."/>
            <person name="Hibbett D.S."/>
            <person name="Nagy L.G."/>
        </authorList>
    </citation>
    <scope>NUCLEOTIDE SEQUENCE [LARGE SCALE GENOMIC DNA]</scope>
    <source>
        <strain evidence="1 2">NL-1719</strain>
    </source>
</reference>
<organism evidence="1 2">
    <name type="scientific">Pluteus cervinus</name>
    <dbReference type="NCBI Taxonomy" id="181527"/>
    <lineage>
        <taxon>Eukaryota</taxon>
        <taxon>Fungi</taxon>
        <taxon>Dikarya</taxon>
        <taxon>Basidiomycota</taxon>
        <taxon>Agaricomycotina</taxon>
        <taxon>Agaricomycetes</taxon>
        <taxon>Agaricomycetidae</taxon>
        <taxon>Agaricales</taxon>
        <taxon>Pluteineae</taxon>
        <taxon>Pluteaceae</taxon>
        <taxon>Pluteus</taxon>
    </lineage>
</organism>
<sequence>MAKNIYVLGGSKHIGYHASVRLLAAGCNVVFLLRNPTVFDDDATIQEHIKNGTAHLVKGDALIKEDIQSGWDEAHKYGPIDTVLFSLVGKFSLRMGIIPQPLDICTRALLNVLSTYPTQQSPQPKLIFHSSVGMTKKTRTAVPVLLKPMYSWLLIGPHADKKASERLIAHVSNKPWDATDFGEPTEEYLPAGWKETPGFPVLKRFLIVRPAMLTDGECLADKQKPGKDGKVKPAYRVSEEELGGYTISRQDVGHFDAEVILDSKRWEEVEGKALNVGY</sequence>
<proteinExistence type="predicted"/>
<keyword evidence="2" id="KW-1185">Reference proteome</keyword>
<dbReference type="Proteomes" id="UP000308600">
    <property type="component" value="Unassembled WGS sequence"/>
</dbReference>
<protein>
    <submittedName>
        <fullName evidence="1">Uncharacterized protein</fullName>
    </submittedName>
</protein>
<accession>A0ACD3ARX8</accession>
<name>A0ACD3ARX8_9AGAR</name>
<gene>
    <name evidence="1" type="ORF">BDN72DRAFT_769506</name>
</gene>